<keyword evidence="6" id="KW-1133">Transmembrane helix</keyword>
<comment type="pathway">
    <text evidence="5">Carbohydrate metabolism; galactose metabolism.</text>
</comment>
<dbReference type="InterPro" id="IPR036291">
    <property type="entry name" value="NAD(P)-bd_dom_sf"/>
</dbReference>
<evidence type="ECO:0000259" key="7">
    <source>
        <dbReference type="Pfam" id="PF16363"/>
    </source>
</evidence>
<comment type="caution">
    <text evidence="8">The sequence shown here is derived from an EMBL/GenBank/DDBJ whole genome shotgun (WGS) entry which is preliminary data.</text>
</comment>
<evidence type="ECO:0000256" key="4">
    <source>
        <dbReference type="ARBA" id="ARBA00023235"/>
    </source>
</evidence>
<dbReference type="Pfam" id="PF16363">
    <property type="entry name" value="GDP_Man_Dehyd"/>
    <property type="match status" value="1"/>
</dbReference>
<evidence type="ECO:0000256" key="5">
    <source>
        <dbReference type="RuleBase" id="RU366046"/>
    </source>
</evidence>
<dbReference type="Proteomes" id="UP000636709">
    <property type="component" value="Unassembled WGS sequence"/>
</dbReference>
<evidence type="ECO:0000313" key="8">
    <source>
        <dbReference type="EMBL" id="KAF8683860.1"/>
    </source>
</evidence>
<name>A0A835BCM1_9POAL</name>
<dbReference type="Gene3D" id="3.90.25.10">
    <property type="entry name" value="UDP-galactose 4-epimerase, domain 1"/>
    <property type="match status" value="1"/>
</dbReference>
<sequence>MEYFDARRKPHNVGKIIAALVLTTLCIFVLKQSPGFGGNSVFSRHEPGVTHVLVTGGAGYIGSHASLRLLKDNYRVTIVDNLSRGNMGAVKVLKELFPQPGRLQFIFADLGDQKSVNKIFSENAFDAVMHFAAVAYVGESTLEPLRYYHNITSNTLLILEAMASHGVKTLIYSSTCATYGEPEKMPITEATPQFPINPYGKAKKMAEDIILDFSKSKGADMAVMILRYFNVIGSDPEGRLGEAPRPELREHGRISGACFDAALGVIPGLKVKGTDYPTADGTCIRDYIDVTDLVDAHVKALNKAEPGKVGIYNVGTGRGRSVNEFVDACKKATGVDIKIEYLSRRPGDYAEVYSDPTKINKELNWTAQYTDLTESLSVAWRWQKLHPRGYGTN</sequence>
<evidence type="ECO:0000256" key="6">
    <source>
        <dbReference type="SAM" id="Phobius"/>
    </source>
</evidence>
<dbReference type="InterPro" id="IPR005886">
    <property type="entry name" value="UDP_G4E"/>
</dbReference>
<organism evidence="8 9">
    <name type="scientific">Digitaria exilis</name>
    <dbReference type="NCBI Taxonomy" id="1010633"/>
    <lineage>
        <taxon>Eukaryota</taxon>
        <taxon>Viridiplantae</taxon>
        <taxon>Streptophyta</taxon>
        <taxon>Embryophyta</taxon>
        <taxon>Tracheophyta</taxon>
        <taxon>Spermatophyta</taxon>
        <taxon>Magnoliopsida</taxon>
        <taxon>Liliopsida</taxon>
        <taxon>Poales</taxon>
        <taxon>Poaceae</taxon>
        <taxon>PACMAD clade</taxon>
        <taxon>Panicoideae</taxon>
        <taxon>Panicodae</taxon>
        <taxon>Paniceae</taxon>
        <taxon>Anthephorinae</taxon>
        <taxon>Digitaria</taxon>
    </lineage>
</organism>
<keyword evidence="4 5" id="KW-0413">Isomerase</keyword>
<dbReference type="OrthoDB" id="9402762at2759"/>
<protein>
    <recommendedName>
        <fullName evidence="5">UDP-glucose 4-epimerase</fullName>
        <ecNumber evidence="5">5.1.3.-</ecNumber>
    </recommendedName>
</protein>
<comment type="cofactor">
    <cofactor evidence="1 5">
        <name>NAD(+)</name>
        <dbReference type="ChEBI" id="CHEBI:57540"/>
    </cofactor>
</comment>
<dbReference type="GO" id="GO:0006012">
    <property type="term" value="P:galactose metabolic process"/>
    <property type="evidence" value="ECO:0007669"/>
    <property type="project" value="UniProtKB-UniPathway"/>
</dbReference>
<dbReference type="EMBL" id="JACEFO010002102">
    <property type="protein sequence ID" value="KAF8683860.1"/>
    <property type="molecule type" value="Genomic_DNA"/>
</dbReference>
<dbReference type="SUPFAM" id="SSF51735">
    <property type="entry name" value="NAD(P)-binding Rossmann-fold domains"/>
    <property type="match status" value="1"/>
</dbReference>
<dbReference type="UniPathway" id="UPA00214"/>
<keyword evidence="9" id="KW-1185">Reference proteome</keyword>
<dbReference type="AlphaFoldDB" id="A0A835BCM1"/>
<dbReference type="InterPro" id="IPR016040">
    <property type="entry name" value="NAD(P)-bd_dom"/>
</dbReference>
<accession>A0A835BCM1</accession>
<evidence type="ECO:0000313" key="9">
    <source>
        <dbReference type="Proteomes" id="UP000636709"/>
    </source>
</evidence>
<keyword evidence="6" id="KW-0472">Membrane</keyword>
<dbReference type="GO" id="GO:0003978">
    <property type="term" value="F:UDP-glucose 4-epimerase activity"/>
    <property type="evidence" value="ECO:0007669"/>
    <property type="project" value="UniProtKB-UniRule"/>
</dbReference>
<dbReference type="NCBIfam" id="TIGR01179">
    <property type="entry name" value="galE"/>
    <property type="match status" value="1"/>
</dbReference>
<comment type="similarity">
    <text evidence="2 5">Belongs to the NAD(P)-dependent epimerase/dehydratase family.</text>
</comment>
<dbReference type="CDD" id="cd05247">
    <property type="entry name" value="UDP_G4E_1_SDR_e"/>
    <property type="match status" value="1"/>
</dbReference>
<dbReference type="EC" id="5.1.3.-" evidence="5"/>
<keyword evidence="6" id="KW-0812">Transmembrane</keyword>
<proteinExistence type="inferred from homology"/>
<reference evidence="8" key="1">
    <citation type="submission" date="2020-07" db="EMBL/GenBank/DDBJ databases">
        <title>Genome sequence and genetic diversity analysis of an under-domesticated orphan crop, white fonio (Digitaria exilis).</title>
        <authorList>
            <person name="Bennetzen J.L."/>
            <person name="Chen S."/>
            <person name="Ma X."/>
            <person name="Wang X."/>
            <person name="Yssel A.E.J."/>
            <person name="Chaluvadi S.R."/>
            <person name="Johnson M."/>
            <person name="Gangashetty P."/>
            <person name="Hamidou F."/>
            <person name="Sanogo M.D."/>
            <person name="Zwaenepoel A."/>
            <person name="Wallace J."/>
            <person name="Van De Peer Y."/>
            <person name="Van Deynze A."/>
        </authorList>
    </citation>
    <scope>NUCLEOTIDE SEQUENCE</scope>
    <source>
        <tissue evidence="8">Leaves</tissue>
    </source>
</reference>
<keyword evidence="3 5" id="KW-0520">NAD</keyword>
<gene>
    <name evidence="8" type="ORF">HU200_044800</name>
</gene>
<evidence type="ECO:0000256" key="2">
    <source>
        <dbReference type="ARBA" id="ARBA00007637"/>
    </source>
</evidence>
<evidence type="ECO:0000256" key="3">
    <source>
        <dbReference type="ARBA" id="ARBA00023027"/>
    </source>
</evidence>
<dbReference type="Gene3D" id="3.40.50.720">
    <property type="entry name" value="NAD(P)-binding Rossmann-like Domain"/>
    <property type="match status" value="1"/>
</dbReference>
<dbReference type="PANTHER" id="PTHR43725">
    <property type="entry name" value="UDP-GLUCOSE 4-EPIMERASE"/>
    <property type="match status" value="1"/>
</dbReference>
<feature type="domain" description="NAD(P)-binding" evidence="7">
    <location>
        <begin position="53"/>
        <end position="370"/>
    </location>
</feature>
<dbReference type="PANTHER" id="PTHR43725:SF38">
    <property type="entry name" value="UDP-ARABINOSE 4-EPIMERASE 3-RELATED"/>
    <property type="match status" value="1"/>
</dbReference>
<evidence type="ECO:0000256" key="1">
    <source>
        <dbReference type="ARBA" id="ARBA00001911"/>
    </source>
</evidence>
<keyword evidence="5" id="KW-0119">Carbohydrate metabolism</keyword>
<feature type="transmembrane region" description="Helical" evidence="6">
    <location>
        <begin position="12"/>
        <end position="30"/>
    </location>
</feature>